<name>A0A367F6V7_9ACTN</name>
<feature type="transmembrane region" description="Helical" evidence="2">
    <location>
        <begin position="156"/>
        <end position="184"/>
    </location>
</feature>
<dbReference type="EMBL" id="QOIM01000018">
    <property type="protein sequence ID" value="RCG25280.1"/>
    <property type="molecule type" value="Genomic_DNA"/>
</dbReference>
<sequence>MAIGIHGPSYGGPPPPPKVQAKDVRPRRIWYVIAAVLALVLAGIGASIIVMTVKSTVLETNRRFPSGGSQTFSFTQGEARAIYVSQAGEGRINCEIPQMRAGTMTRPDSTFQITAGSRAWARVFEVKPGSSGDFTLTCTSERQAEFTVGDKPHVGVAVGAVLAAIACFVGALASAVTISVVTAIRRSRHRRRLSAMWATQPQWGPSSPRPRQGPPTGSLP</sequence>
<reference evidence="3 4" key="1">
    <citation type="submission" date="2018-06" db="EMBL/GenBank/DDBJ databases">
        <title>Streptomyces reniochalinae sp. nov. and Streptomyces diacarnus sp. nov. from marine sponges.</title>
        <authorList>
            <person name="Li L."/>
        </authorList>
    </citation>
    <scope>NUCLEOTIDE SEQUENCE [LARGE SCALE GENOMIC DNA]</scope>
    <source>
        <strain evidence="3 4">LHW50302</strain>
    </source>
</reference>
<evidence type="ECO:0000313" key="3">
    <source>
        <dbReference type="EMBL" id="RCG25280.1"/>
    </source>
</evidence>
<organism evidence="3 4">
    <name type="scientific">Streptomyces reniochalinae</name>
    <dbReference type="NCBI Taxonomy" id="2250578"/>
    <lineage>
        <taxon>Bacteria</taxon>
        <taxon>Bacillati</taxon>
        <taxon>Actinomycetota</taxon>
        <taxon>Actinomycetes</taxon>
        <taxon>Kitasatosporales</taxon>
        <taxon>Streptomycetaceae</taxon>
        <taxon>Streptomyces</taxon>
    </lineage>
</organism>
<accession>A0A367F6V7</accession>
<feature type="region of interest" description="Disordered" evidence="1">
    <location>
        <begin position="197"/>
        <end position="220"/>
    </location>
</feature>
<proteinExistence type="predicted"/>
<comment type="caution">
    <text evidence="3">The sequence shown here is derived from an EMBL/GenBank/DDBJ whole genome shotgun (WGS) entry which is preliminary data.</text>
</comment>
<evidence type="ECO:0000313" key="4">
    <source>
        <dbReference type="Proteomes" id="UP000253507"/>
    </source>
</evidence>
<protein>
    <submittedName>
        <fullName evidence="3">Serine/arginine repetitive matrix protein 2</fullName>
    </submittedName>
</protein>
<gene>
    <name evidence="3" type="ORF">DQ392_01985</name>
</gene>
<feature type="region of interest" description="Disordered" evidence="1">
    <location>
        <begin position="1"/>
        <end position="21"/>
    </location>
</feature>
<feature type="transmembrane region" description="Helical" evidence="2">
    <location>
        <begin position="29"/>
        <end position="53"/>
    </location>
</feature>
<dbReference type="OrthoDB" id="4234753at2"/>
<keyword evidence="2" id="KW-0812">Transmembrane</keyword>
<keyword evidence="4" id="KW-1185">Reference proteome</keyword>
<keyword evidence="2" id="KW-1133">Transmembrane helix</keyword>
<keyword evidence="2" id="KW-0472">Membrane</keyword>
<evidence type="ECO:0000256" key="2">
    <source>
        <dbReference type="SAM" id="Phobius"/>
    </source>
</evidence>
<evidence type="ECO:0000256" key="1">
    <source>
        <dbReference type="SAM" id="MobiDB-lite"/>
    </source>
</evidence>
<dbReference type="Proteomes" id="UP000253507">
    <property type="component" value="Unassembled WGS sequence"/>
</dbReference>
<dbReference type="AlphaFoldDB" id="A0A367F6V7"/>